<proteinExistence type="predicted"/>
<reference evidence="1" key="1">
    <citation type="submission" date="2021-01" db="EMBL/GenBank/DDBJ databases">
        <authorList>
            <person name="Corre E."/>
            <person name="Pelletier E."/>
            <person name="Niang G."/>
            <person name="Scheremetjew M."/>
            <person name="Finn R."/>
            <person name="Kale V."/>
            <person name="Holt S."/>
            <person name="Cochrane G."/>
            <person name="Meng A."/>
            <person name="Brown T."/>
            <person name="Cohen L."/>
        </authorList>
    </citation>
    <scope>NUCLEOTIDE SEQUENCE</scope>
    <source>
        <strain evidence="1">CCMP3105</strain>
    </source>
</reference>
<accession>A0A7S4QCX3</accession>
<organism evidence="1">
    <name type="scientific">Alexandrium monilatum</name>
    <dbReference type="NCBI Taxonomy" id="311494"/>
    <lineage>
        <taxon>Eukaryota</taxon>
        <taxon>Sar</taxon>
        <taxon>Alveolata</taxon>
        <taxon>Dinophyceae</taxon>
        <taxon>Gonyaulacales</taxon>
        <taxon>Pyrocystaceae</taxon>
        <taxon>Alexandrium</taxon>
    </lineage>
</organism>
<dbReference type="AlphaFoldDB" id="A0A7S4QCX3"/>
<evidence type="ECO:0000313" key="1">
    <source>
        <dbReference type="EMBL" id="CAE4579681.1"/>
    </source>
</evidence>
<protein>
    <submittedName>
        <fullName evidence="1">Uncharacterized protein</fullName>
    </submittedName>
</protein>
<name>A0A7S4QCX3_9DINO</name>
<dbReference type="EMBL" id="HBNR01027134">
    <property type="protein sequence ID" value="CAE4579681.1"/>
    <property type="molecule type" value="Transcribed_RNA"/>
</dbReference>
<sequence>MWEPQDIYPTADGWCPPAWPTNEDIIREEEMDKQAPRRNLIKRTVIVLQGSIDTLVDPNFMENNKYSLQVYPLRTDTHFSGPGEERAYMCWVYYEPKYEQMVLRAWQGMDFDLTQSERCVVDPDSSILNEQATMYSKAQVCHFNIYEWEVVKDGDEPMRHSDGIYWP</sequence>
<gene>
    <name evidence="1" type="ORF">AMON00008_LOCUS18368</name>
</gene>